<feature type="chain" id="PRO_5003687480" description="DUF4142 domain-containing protein" evidence="1">
    <location>
        <begin position="22"/>
        <end position="163"/>
    </location>
</feature>
<evidence type="ECO:0008006" key="4">
    <source>
        <dbReference type="Google" id="ProtNLM"/>
    </source>
</evidence>
<evidence type="ECO:0000256" key="1">
    <source>
        <dbReference type="SAM" id="SignalP"/>
    </source>
</evidence>
<dbReference type="RefSeq" id="WP_014812585.1">
    <property type="nucleotide sequence ID" value="NC_018025.1"/>
</dbReference>
<dbReference type="AlphaFoldDB" id="I4CD37"/>
<proteinExistence type="predicted"/>
<accession>I4CD37</accession>
<name>I4CD37_DESTA</name>
<dbReference type="HOGENOM" id="CLU_1624490_0_0_7"/>
<reference evidence="3" key="1">
    <citation type="submission" date="2012-06" db="EMBL/GenBank/DDBJ databases">
        <title>Complete sequence of chromosome of Desulfomonile tiedjei DSM 6799.</title>
        <authorList>
            <person name="Lucas S."/>
            <person name="Copeland A."/>
            <person name="Lapidus A."/>
            <person name="Glavina del Rio T."/>
            <person name="Dalin E."/>
            <person name="Tice H."/>
            <person name="Bruce D."/>
            <person name="Goodwin L."/>
            <person name="Pitluck S."/>
            <person name="Peters L."/>
            <person name="Ovchinnikova G."/>
            <person name="Zeytun A."/>
            <person name="Lu M."/>
            <person name="Kyrpides N."/>
            <person name="Mavromatis K."/>
            <person name="Ivanova N."/>
            <person name="Brettin T."/>
            <person name="Detter J.C."/>
            <person name="Han C."/>
            <person name="Larimer F."/>
            <person name="Land M."/>
            <person name="Hauser L."/>
            <person name="Markowitz V."/>
            <person name="Cheng J.-F."/>
            <person name="Hugenholtz P."/>
            <person name="Woyke T."/>
            <person name="Wu D."/>
            <person name="Spring S."/>
            <person name="Schroeder M."/>
            <person name="Brambilla E."/>
            <person name="Klenk H.-P."/>
            <person name="Eisen J.A."/>
        </authorList>
    </citation>
    <scope>NUCLEOTIDE SEQUENCE [LARGE SCALE GENOMIC DNA]</scope>
    <source>
        <strain evidence="3">ATCC 49306 / DSM 6799 / DCB-1</strain>
    </source>
</reference>
<dbReference type="EMBL" id="CP003360">
    <property type="protein sequence ID" value="AFM27478.1"/>
    <property type="molecule type" value="Genomic_DNA"/>
</dbReference>
<keyword evidence="3" id="KW-1185">Reference proteome</keyword>
<evidence type="ECO:0000313" key="3">
    <source>
        <dbReference type="Proteomes" id="UP000006055"/>
    </source>
</evidence>
<gene>
    <name evidence="2" type="ordered locus">Desti_4864</name>
</gene>
<feature type="signal peptide" evidence="1">
    <location>
        <begin position="1"/>
        <end position="21"/>
    </location>
</feature>
<organism evidence="2 3">
    <name type="scientific">Desulfomonile tiedjei (strain ATCC 49306 / DSM 6799 / DCB-1)</name>
    <dbReference type="NCBI Taxonomy" id="706587"/>
    <lineage>
        <taxon>Bacteria</taxon>
        <taxon>Pseudomonadati</taxon>
        <taxon>Thermodesulfobacteriota</taxon>
        <taxon>Desulfomonilia</taxon>
        <taxon>Desulfomonilales</taxon>
        <taxon>Desulfomonilaceae</taxon>
        <taxon>Desulfomonile</taxon>
    </lineage>
</organism>
<evidence type="ECO:0000313" key="2">
    <source>
        <dbReference type="EMBL" id="AFM27478.1"/>
    </source>
</evidence>
<keyword evidence="1" id="KW-0732">Signal</keyword>
<protein>
    <recommendedName>
        <fullName evidence="4">DUF4142 domain-containing protein</fullName>
    </recommendedName>
</protein>
<sequence>MKNLILFFSLGLFIIAGPAQGSDQAVFLNAFGETATAYLNDSFLLLGTTADGFVANIVSKETANEIVKNVQKRVRVIRAKLKAVSNTRISDVDRRLIGLLEQSYACMDHQAWALMKYLAEKSPDSARRFESQRTECLQKLKRVAEFYSTLPPSPELPEPLSTR</sequence>
<dbReference type="KEGG" id="dti:Desti_4864"/>
<dbReference type="Proteomes" id="UP000006055">
    <property type="component" value="Chromosome"/>
</dbReference>